<protein>
    <recommendedName>
        <fullName evidence="2">YMC020W-like alpha/beta hydrolase domain-containing protein</fullName>
    </recommendedName>
</protein>
<dbReference type="EMBL" id="JABAYA010000008">
    <property type="protein sequence ID" value="KAF7731671.1"/>
    <property type="molecule type" value="Genomic_DNA"/>
</dbReference>
<dbReference type="PANTHER" id="PTHR47349">
    <property type="entry name" value="CHROMOSOME 8, WHOLE GENOME SHOTGUN SEQUENCE"/>
    <property type="match status" value="1"/>
</dbReference>
<organism evidence="3 4">
    <name type="scientific">Apophysomyces ossiformis</name>
    <dbReference type="NCBI Taxonomy" id="679940"/>
    <lineage>
        <taxon>Eukaryota</taxon>
        <taxon>Fungi</taxon>
        <taxon>Fungi incertae sedis</taxon>
        <taxon>Mucoromycota</taxon>
        <taxon>Mucoromycotina</taxon>
        <taxon>Mucoromycetes</taxon>
        <taxon>Mucorales</taxon>
        <taxon>Mucorineae</taxon>
        <taxon>Mucoraceae</taxon>
        <taxon>Apophysomyces</taxon>
    </lineage>
</organism>
<comment type="caution">
    <text evidence="3">The sequence shown here is derived from an EMBL/GenBank/DDBJ whole genome shotgun (WGS) entry which is preliminary data.</text>
</comment>
<gene>
    <name evidence="3" type="ORF">EC973_008842</name>
</gene>
<feature type="domain" description="YMC020W-like alpha/beta hydrolase" evidence="2">
    <location>
        <begin position="389"/>
        <end position="732"/>
    </location>
</feature>
<evidence type="ECO:0000259" key="2">
    <source>
        <dbReference type="Pfam" id="PF26147"/>
    </source>
</evidence>
<proteinExistence type="predicted"/>
<feature type="region of interest" description="Disordered" evidence="1">
    <location>
        <begin position="158"/>
        <end position="220"/>
    </location>
</feature>
<dbReference type="OrthoDB" id="5598028at2759"/>
<evidence type="ECO:0000256" key="1">
    <source>
        <dbReference type="SAM" id="MobiDB-lite"/>
    </source>
</evidence>
<evidence type="ECO:0000313" key="4">
    <source>
        <dbReference type="Proteomes" id="UP000605846"/>
    </source>
</evidence>
<evidence type="ECO:0000313" key="3">
    <source>
        <dbReference type="EMBL" id="KAF7731671.1"/>
    </source>
</evidence>
<keyword evidence="4" id="KW-1185">Reference proteome</keyword>
<feature type="compositionally biased region" description="Basic and acidic residues" evidence="1">
    <location>
        <begin position="239"/>
        <end position="248"/>
    </location>
</feature>
<dbReference type="InterPro" id="IPR058933">
    <property type="entry name" value="YMC020W-like_ab_hydrolase"/>
</dbReference>
<name>A0A8H7BYQ3_9FUNG</name>
<accession>A0A8H7BYQ3</accession>
<feature type="region of interest" description="Disordered" evidence="1">
    <location>
        <begin position="239"/>
        <end position="262"/>
    </location>
</feature>
<feature type="compositionally biased region" description="Polar residues" evidence="1">
    <location>
        <begin position="187"/>
        <end position="206"/>
    </location>
</feature>
<dbReference type="Pfam" id="PF26147">
    <property type="entry name" value="AB_HYDROLASE_YMC0-YMC35"/>
    <property type="match status" value="1"/>
</dbReference>
<dbReference type="PANTHER" id="PTHR47349:SF1">
    <property type="entry name" value="AER328WP"/>
    <property type="match status" value="1"/>
</dbReference>
<dbReference type="InterPro" id="IPR058934">
    <property type="entry name" value="YMC020W-like"/>
</dbReference>
<sequence length="777" mass="87498">MFSWLPFVAPAAVTRNVLEEHNNEKTMIHSKADAIVKATSVNVLTGDLPPASIRRDYELTDATVALSTELQKKLPEPKYMPFDSASARFSDIKRQSTISVSRRSSMMFPRIAHSSKSSAAILSTNISVNGSVVLDNEFASPDESFIRSSSLSVIERLTRQTSNTPDDEEPTKSQEPSRFPIIENRAHTASSNTQSTVDEKQASSMGTEADPNGPRHAQPSKSYWELLFGPPNHVQTLKEETMRKDTKSDNSSSVTKPVKKQTNDTVTAYTALHQNSEQPKTSYQQLPPKAASTNYITHKSSNTSLSSRAKIPKKPNMVIPTFHSQFQPPREIPVASTPAVYFNKTLDIIHSILIPAKPESDIIGPLWWKRRMRTRFSTFIDEMKMPEGMAGKKIVIVGVHGWFPMKLVRSVIGEPTGTSPRFCEQMVAALKQYFEHEHGIVLPDDLITCVPLQGEGKVEDRVNKLYNNLLDNSSWLESVSSADIIFWATHSQGTPVSVMLLRRLLERGHVHLFRQSVCLLAMAGIACGPFPALKRNLIVKYFEADAARELFEFMDSNSDISQKFRDSLAYILSRGVKTVLAGSMQDQVVPLYSALMSGISHPNILRSVYVDGDIYSEDDFIINLVSFALRLKNAGLSDHSLLIYLSDVLAGNLYSLEGGHSTIYEEIEVYASAIRFLFETKPFGSLQQIRTYNDSEDEQDIDDDVEVQMEPFQAKLQFNPFYLPWAMRGICDDTQILKDNNLYEQLCRLRDMFQRWNPSTTKMRELKFRLEPLKLTL</sequence>
<dbReference type="Proteomes" id="UP000605846">
    <property type="component" value="Unassembled WGS sequence"/>
</dbReference>
<reference evidence="3" key="1">
    <citation type="submission" date="2020-01" db="EMBL/GenBank/DDBJ databases">
        <title>Genome Sequencing of Three Apophysomyces-Like Fungal Strains Confirms a Novel Fungal Genus in the Mucoromycota with divergent Burkholderia-like Endosymbiotic Bacteria.</title>
        <authorList>
            <person name="Stajich J.E."/>
            <person name="Macias A.M."/>
            <person name="Carter-House D."/>
            <person name="Lovett B."/>
            <person name="Kasson L.R."/>
            <person name="Berry K."/>
            <person name="Grigoriev I."/>
            <person name="Chang Y."/>
            <person name="Spatafora J."/>
            <person name="Kasson M.T."/>
        </authorList>
    </citation>
    <scope>NUCLEOTIDE SEQUENCE</scope>
    <source>
        <strain evidence="3">NRRL A-21654</strain>
    </source>
</reference>
<dbReference type="AlphaFoldDB" id="A0A8H7BYQ3"/>